<reference evidence="18" key="2">
    <citation type="journal article" date="2016" name="G3 (Bethesda)">
        <title>Genome Evolution in Three Species of Cactophilic Drosophila.</title>
        <authorList>
            <person name="Sanchez-Flores A."/>
            <person name="Penazola F."/>
            <person name="Carpinteyro-Ponce J."/>
            <person name="Nazario-Yepiz N."/>
            <person name="Abreu-Goodger C."/>
            <person name="Machado C.A."/>
            <person name="Markow T.A."/>
        </authorList>
    </citation>
    <scope>NUCLEOTIDE SEQUENCE [LARGE SCALE GENOMIC DNA]</scope>
</reference>
<evidence type="ECO:0000256" key="5">
    <source>
        <dbReference type="ARBA" id="ARBA00012483"/>
    </source>
</evidence>
<evidence type="ECO:0000256" key="3">
    <source>
        <dbReference type="ARBA" id="ARBA00004603"/>
    </source>
</evidence>
<feature type="compositionally biased region" description="Low complexity" evidence="15">
    <location>
        <begin position="283"/>
        <end position="295"/>
    </location>
</feature>
<dbReference type="CDD" id="cd02338">
    <property type="entry name" value="ZZ_PCMF_like"/>
    <property type="match status" value="1"/>
</dbReference>
<protein>
    <recommendedName>
        <fullName evidence="6">E3 ubiquitin-protein ligase KCMF1</fullName>
        <ecNumber evidence="5">2.3.2.27</ecNumber>
    </recommendedName>
</protein>
<evidence type="ECO:0000256" key="2">
    <source>
        <dbReference type="ARBA" id="ARBA00004371"/>
    </source>
</evidence>
<evidence type="ECO:0000256" key="7">
    <source>
        <dbReference type="ARBA" id="ARBA00022679"/>
    </source>
</evidence>
<dbReference type="Gene3D" id="3.30.60.90">
    <property type="match status" value="1"/>
</dbReference>
<name>A0ABM1PS00_DROAR</name>
<evidence type="ECO:0000256" key="10">
    <source>
        <dbReference type="ARBA" id="ARBA00022771"/>
    </source>
</evidence>
<feature type="domain" description="ZZ-type" evidence="16">
    <location>
        <begin position="4"/>
        <end position="60"/>
    </location>
</feature>
<evidence type="ECO:0000259" key="17">
    <source>
        <dbReference type="PROSITE" id="PS50157"/>
    </source>
</evidence>
<evidence type="ECO:0000256" key="9">
    <source>
        <dbReference type="ARBA" id="ARBA00022753"/>
    </source>
</evidence>
<feature type="domain" description="C2H2-type" evidence="17">
    <location>
        <begin position="78"/>
        <end position="106"/>
    </location>
</feature>
<dbReference type="Pfam" id="PF00569">
    <property type="entry name" value="ZZ"/>
    <property type="match status" value="1"/>
</dbReference>
<sequence>MAMHWDVKCDGCDKTHLVHYRYKCLRCPNYDLCAACYENKVETGQHSNEHPFQCLLDRAARELFFAGEEIPELCADSFTCPFCGKMGHSVKELVKHMQAKHRGDSTPVICPLCVAVPAADTVRMTNLVNHVSLMHGTGILRIGGGAGSSSMRTTGFELPPISALSGLGQGQGPENELTSGLRVRSPPPDPARMGGFQWPVGSLGMSSSASQEEDFYPESWLPELSSLSGSMHTMRDTDLDLSSLVEHSQLRRGTPLALLQQQQQEQLQQQQQLLQQQQQQQQQQQLQQQQQNQGQRRTQNPPVPPLAMEEDFSDIDAEDTAGNDPTSSI</sequence>
<dbReference type="InterPro" id="IPR000433">
    <property type="entry name" value="Znf_ZZ"/>
</dbReference>
<evidence type="ECO:0000313" key="18">
    <source>
        <dbReference type="Proteomes" id="UP000694904"/>
    </source>
</evidence>
<feature type="compositionally biased region" description="Acidic residues" evidence="15">
    <location>
        <begin position="308"/>
        <end position="321"/>
    </location>
</feature>
<dbReference type="SUPFAM" id="SSF57850">
    <property type="entry name" value="RING/U-box"/>
    <property type="match status" value="1"/>
</dbReference>
<keyword evidence="12" id="KW-0862">Zinc</keyword>
<evidence type="ECO:0000256" key="8">
    <source>
        <dbReference type="ARBA" id="ARBA00022723"/>
    </source>
</evidence>
<dbReference type="PROSITE" id="PS01357">
    <property type="entry name" value="ZF_ZZ_1"/>
    <property type="match status" value="1"/>
</dbReference>
<evidence type="ECO:0000256" key="11">
    <source>
        <dbReference type="ARBA" id="ARBA00022786"/>
    </source>
</evidence>
<dbReference type="Proteomes" id="UP000694904">
    <property type="component" value="Chromosome X"/>
</dbReference>
<dbReference type="PROSITE" id="PS50135">
    <property type="entry name" value="ZF_ZZ_2"/>
    <property type="match status" value="1"/>
</dbReference>
<dbReference type="InterPro" id="IPR050774">
    <property type="entry name" value="KCMF1/Dystrophin"/>
</dbReference>
<dbReference type="PANTHER" id="PTHR12268:SF13">
    <property type="entry name" value="E3 UBIQUITIN-PROTEIN LIGASE KCMF1"/>
    <property type="match status" value="1"/>
</dbReference>
<dbReference type="InterPro" id="IPR013087">
    <property type="entry name" value="Znf_C2H2_type"/>
</dbReference>
<dbReference type="SMART" id="SM00291">
    <property type="entry name" value="ZnF_ZZ"/>
    <property type="match status" value="1"/>
</dbReference>
<dbReference type="PANTHER" id="PTHR12268">
    <property type="entry name" value="E3 UBIQUITIN-PROTEIN LIGASE KCMF1"/>
    <property type="match status" value="1"/>
</dbReference>
<dbReference type="EC" id="2.3.2.27" evidence="5"/>
<dbReference type="SMART" id="SM00355">
    <property type="entry name" value="ZnF_C2H2"/>
    <property type="match status" value="2"/>
</dbReference>
<comment type="similarity">
    <text evidence="4">Belongs to the KCMF1 family.</text>
</comment>
<comment type="catalytic activity">
    <reaction evidence="1">
        <text>S-ubiquitinyl-[E2 ubiquitin-conjugating enzyme]-L-cysteine + [acceptor protein]-L-lysine = [E2 ubiquitin-conjugating enzyme]-L-cysteine + N(6)-ubiquitinyl-[acceptor protein]-L-lysine.</text>
        <dbReference type="EC" id="2.3.2.27"/>
    </reaction>
</comment>
<dbReference type="RefSeq" id="XP_017869986.1">
    <property type="nucleotide sequence ID" value="XM_018014497.1"/>
</dbReference>
<dbReference type="Pfam" id="PF05605">
    <property type="entry name" value="zf-Di19"/>
    <property type="match status" value="1"/>
</dbReference>
<feature type="region of interest" description="Disordered" evidence="15">
    <location>
        <begin position="283"/>
        <end position="329"/>
    </location>
</feature>
<dbReference type="InterPro" id="IPR043145">
    <property type="entry name" value="Znf_ZZ_sf"/>
</dbReference>
<reference evidence="18" key="1">
    <citation type="journal article" date="1997" name="Nucleic Acids Res.">
        <title>tRNAscan-SE: a program for improved detection of transfer RNA genes in genomic sequence.</title>
        <authorList>
            <person name="Lowe T.M."/>
            <person name="Eddy S.R."/>
        </authorList>
    </citation>
    <scope>NUCLEOTIDE SEQUENCE [LARGE SCALE GENOMIC DNA]</scope>
</reference>
<keyword evidence="13" id="KW-0458">Lysosome</keyword>
<evidence type="ECO:0000256" key="1">
    <source>
        <dbReference type="ARBA" id="ARBA00000900"/>
    </source>
</evidence>
<evidence type="ECO:0000313" key="19">
    <source>
        <dbReference type="RefSeq" id="XP_017869986.1"/>
    </source>
</evidence>
<keyword evidence="7" id="KW-0808">Transferase</keyword>
<dbReference type="PROSITE" id="PS50157">
    <property type="entry name" value="ZINC_FINGER_C2H2_2"/>
    <property type="match status" value="1"/>
</dbReference>
<comment type="subcellular location">
    <subcellularLocation>
        <location evidence="3">Late endosome</location>
    </subcellularLocation>
    <subcellularLocation>
        <location evidence="2">Lysosome</location>
    </subcellularLocation>
</comment>
<proteinExistence type="inferred from homology"/>
<evidence type="ECO:0000259" key="16">
    <source>
        <dbReference type="PROSITE" id="PS50135"/>
    </source>
</evidence>
<evidence type="ECO:0000256" key="15">
    <source>
        <dbReference type="SAM" id="MobiDB-lite"/>
    </source>
</evidence>
<keyword evidence="18" id="KW-1185">Reference proteome</keyword>
<accession>A0ABM1PS00</accession>
<reference evidence="19" key="3">
    <citation type="submission" date="2025-08" db="UniProtKB">
        <authorList>
            <consortium name="RefSeq"/>
        </authorList>
    </citation>
    <scope>IDENTIFICATION</scope>
    <source>
        <tissue evidence="19">Whole organism</tissue>
    </source>
</reference>
<feature type="region of interest" description="Disordered" evidence="15">
    <location>
        <begin position="166"/>
        <end position="210"/>
    </location>
</feature>
<evidence type="ECO:0000256" key="6">
    <source>
        <dbReference type="ARBA" id="ARBA00014999"/>
    </source>
</evidence>
<dbReference type="Gene3D" id="3.30.160.60">
    <property type="entry name" value="Classic Zinc Finger"/>
    <property type="match status" value="1"/>
</dbReference>
<evidence type="ECO:0000256" key="12">
    <source>
        <dbReference type="ARBA" id="ARBA00022833"/>
    </source>
</evidence>
<keyword evidence="9" id="KW-0967">Endosome</keyword>
<dbReference type="GeneID" id="108618473"/>
<keyword evidence="8" id="KW-0479">Metal-binding</keyword>
<evidence type="ECO:0000256" key="13">
    <source>
        <dbReference type="ARBA" id="ARBA00023228"/>
    </source>
</evidence>
<keyword evidence="10 14" id="KW-0863">Zinc-finger</keyword>
<evidence type="ECO:0000256" key="4">
    <source>
        <dbReference type="ARBA" id="ARBA00010938"/>
    </source>
</evidence>
<dbReference type="InterPro" id="IPR008598">
    <property type="entry name" value="Di19_Zn-bd"/>
</dbReference>
<organism evidence="18 19">
    <name type="scientific">Drosophila arizonae</name>
    <name type="common">Fruit fly</name>
    <dbReference type="NCBI Taxonomy" id="7263"/>
    <lineage>
        <taxon>Eukaryota</taxon>
        <taxon>Metazoa</taxon>
        <taxon>Ecdysozoa</taxon>
        <taxon>Arthropoda</taxon>
        <taxon>Hexapoda</taxon>
        <taxon>Insecta</taxon>
        <taxon>Pterygota</taxon>
        <taxon>Neoptera</taxon>
        <taxon>Endopterygota</taxon>
        <taxon>Diptera</taxon>
        <taxon>Brachycera</taxon>
        <taxon>Muscomorpha</taxon>
        <taxon>Ephydroidea</taxon>
        <taxon>Drosophilidae</taxon>
        <taxon>Drosophila</taxon>
    </lineage>
</organism>
<gene>
    <name evidence="19" type="primary">LOC108618473</name>
</gene>
<evidence type="ECO:0000256" key="14">
    <source>
        <dbReference type="PROSITE-ProRule" id="PRU00228"/>
    </source>
</evidence>
<keyword evidence="11" id="KW-0833">Ubl conjugation pathway</keyword>